<sequence length="59" mass="6392">MRKMKSKTLVQLSLLLLVLSPAIIGCGGQTENTVVTPPAEDVQAEIEAVEQRMLEEEGP</sequence>
<name>M5UQ80_9BACT</name>
<evidence type="ECO:0000313" key="2">
    <source>
        <dbReference type="EMBL" id="EMI58143.1"/>
    </source>
</evidence>
<keyword evidence="1" id="KW-0732">Signal</keyword>
<organism evidence="2 3">
    <name type="scientific">Rhodopirellula sallentina SM41</name>
    <dbReference type="NCBI Taxonomy" id="1263870"/>
    <lineage>
        <taxon>Bacteria</taxon>
        <taxon>Pseudomonadati</taxon>
        <taxon>Planctomycetota</taxon>
        <taxon>Planctomycetia</taxon>
        <taxon>Pirellulales</taxon>
        <taxon>Pirellulaceae</taxon>
        <taxon>Rhodopirellula</taxon>
    </lineage>
</organism>
<dbReference type="PATRIC" id="fig|1263870.3.peg.462"/>
<reference evidence="2 3" key="1">
    <citation type="journal article" date="2013" name="Mar. Genomics">
        <title>Expression of sulfatases in Rhodopirellula baltica and the diversity of sulfatases in the genus Rhodopirellula.</title>
        <authorList>
            <person name="Wegner C.E."/>
            <person name="Richter-Heitmann T."/>
            <person name="Klindworth A."/>
            <person name="Klockow C."/>
            <person name="Richter M."/>
            <person name="Achstetter T."/>
            <person name="Glockner F.O."/>
            <person name="Harder J."/>
        </authorList>
    </citation>
    <scope>NUCLEOTIDE SEQUENCE [LARGE SCALE GENOMIC DNA]</scope>
    <source>
        <strain evidence="2 3">SM41</strain>
    </source>
</reference>
<comment type="caution">
    <text evidence="2">The sequence shown here is derived from an EMBL/GenBank/DDBJ whole genome shotgun (WGS) entry which is preliminary data.</text>
</comment>
<dbReference type="Proteomes" id="UP000011885">
    <property type="component" value="Unassembled WGS sequence"/>
</dbReference>
<dbReference type="EMBL" id="ANOH01000039">
    <property type="protein sequence ID" value="EMI58143.1"/>
    <property type="molecule type" value="Genomic_DNA"/>
</dbReference>
<dbReference type="PROSITE" id="PS51257">
    <property type="entry name" value="PROKAR_LIPOPROTEIN"/>
    <property type="match status" value="1"/>
</dbReference>
<feature type="chain" id="PRO_5004073451" evidence="1">
    <location>
        <begin position="25"/>
        <end position="59"/>
    </location>
</feature>
<evidence type="ECO:0000313" key="3">
    <source>
        <dbReference type="Proteomes" id="UP000011885"/>
    </source>
</evidence>
<evidence type="ECO:0000256" key="1">
    <source>
        <dbReference type="SAM" id="SignalP"/>
    </source>
</evidence>
<dbReference type="AlphaFoldDB" id="M5UQ80"/>
<accession>M5UQ80</accession>
<keyword evidence="3" id="KW-1185">Reference proteome</keyword>
<proteinExistence type="predicted"/>
<gene>
    <name evidence="2" type="ORF">RSSM_00423</name>
</gene>
<protein>
    <submittedName>
        <fullName evidence="2">Secreted protein</fullName>
    </submittedName>
</protein>
<feature type="signal peptide" evidence="1">
    <location>
        <begin position="1"/>
        <end position="24"/>
    </location>
</feature>